<dbReference type="GO" id="GO:0008270">
    <property type="term" value="F:zinc ion binding"/>
    <property type="evidence" value="ECO:0007669"/>
    <property type="project" value="UniProtKB-KW"/>
</dbReference>
<evidence type="ECO:0000313" key="7">
    <source>
        <dbReference type="EMBL" id="KAF5357604.1"/>
    </source>
</evidence>
<accession>A0A8H5G396</accession>
<dbReference type="Pfam" id="PF01753">
    <property type="entry name" value="zf-MYND"/>
    <property type="match status" value="1"/>
</dbReference>
<dbReference type="SUPFAM" id="SSF144232">
    <property type="entry name" value="HIT/MYND zinc finger-like"/>
    <property type="match status" value="1"/>
</dbReference>
<feature type="domain" description="MYND-type" evidence="6">
    <location>
        <begin position="452"/>
        <end position="497"/>
    </location>
</feature>
<dbReference type="PROSITE" id="PS01360">
    <property type="entry name" value="ZF_MYND_1"/>
    <property type="match status" value="1"/>
</dbReference>
<keyword evidence="3" id="KW-0862">Zinc</keyword>
<feature type="compositionally biased region" description="Basic and acidic residues" evidence="5">
    <location>
        <begin position="718"/>
        <end position="730"/>
    </location>
</feature>
<evidence type="ECO:0000313" key="8">
    <source>
        <dbReference type="Proteomes" id="UP000559256"/>
    </source>
</evidence>
<keyword evidence="1" id="KW-0479">Metal-binding</keyword>
<organism evidence="7 8">
    <name type="scientific">Tetrapyrgos nigripes</name>
    <dbReference type="NCBI Taxonomy" id="182062"/>
    <lineage>
        <taxon>Eukaryota</taxon>
        <taxon>Fungi</taxon>
        <taxon>Dikarya</taxon>
        <taxon>Basidiomycota</taxon>
        <taxon>Agaricomycotina</taxon>
        <taxon>Agaricomycetes</taxon>
        <taxon>Agaricomycetidae</taxon>
        <taxon>Agaricales</taxon>
        <taxon>Marasmiineae</taxon>
        <taxon>Marasmiaceae</taxon>
        <taxon>Tetrapyrgos</taxon>
    </lineage>
</organism>
<evidence type="ECO:0000256" key="5">
    <source>
        <dbReference type="SAM" id="MobiDB-lite"/>
    </source>
</evidence>
<dbReference type="Proteomes" id="UP000559256">
    <property type="component" value="Unassembled WGS sequence"/>
</dbReference>
<comment type="caution">
    <text evidence="7">The sequence shown here is derived from an EMBL/GenBank/DDBJ whole genome shotgun (WGS) entry which is preliminary data.</text>
</comment>
<keyword evidence="2 4" id="KW-0863">Zinc-finger</keyword>
<dbReference type="EMBL" id="JAACJM010000050">
    <property type="protein sequence ID" value="KAF5357604.1"/>
    <property type="molecule type" value="Genomic_DNA"/>
</dbReference>
<evidence type="ECO:0000256" key="4">
    <source>
        <dbReference type="PROSITE-ProRule" id="PRU00134"/>
    </source>
</evidence>
<name>A0A8H5G396_9AGAR</name>
<evidence type="ECO:0000256" key="3">
    <source>
        <dbReference type="ARBA" id="ARBA00022833"/>
    </source>
</evidence>
<evidence type="ECO:0000259" key="6">
    <source>
        <dbReference type="PROSITE" id="PS50865"/>
    </source>
</evidence>
<proteinExistence type="predicted"/>
<gene>
    <name evidence="7" type="ORF">D9758_007436</name>
</gene>
<dbReference type="Gene3D" id="6.10.140.2220">
    <property type="match status" value="1"/>
</dbReference>
<keyword evidence="8" id="KW-1185">Reference proteome</keyword>
<dbReference type="OrthoDB" id="3007465at2759"/>
<evidence type="ECO:0000256" key="2">
    <source>
        <dbReference type="ARBA" id="ARBA00022771"/>
    </source>
</evidence>
<reference evidence="7 8" key="1">
    <citation type="journal article" date="2020" name="ISME J.">
        <title>Uncovering the hidden diversity of litter-decomposition mechanisms in mushroom-forming fungi.</title>
        <authorList>
            <person name="Floudas D."/>
            <person name="Bentzer J."/>
            <person name="Ahren D."/>
            <person name="Johansson T."/>
            <person name="Persson P."/>
            <person name="Tunlid A."/>
        </authorList>
    </citation>
    <scope>NUCLEOTIDE SEQUENCE [LARGE SCALE GENOMIC DNA]</scope>
    <source>
        <strain evidence="7 8">CBS 291.85</strain>
    </source>
</reference>
<dbReference type="PROSITE" id="PS50865">
    <property type="entry name" value="ZF_MYND_2"/>
    <property type="match status" value="1"/>
</dbReference>
<sequence length="782" mass="88960">MKGNRKERRRKGKFCEEGVCPQYMSLTDFRQKVSWIRSVVNKGSPHTPMALEKLTDLVITCHCADAFLEVLPLFLRPLRSLIPQISEDSLDRLQAGTIDDSLIPLDNLLHSVTVSLGGIAQITAHSIITEKVQEVLRQNWIQIWHWFSFLFDKIHGILQPPTDDSQSEPIPRPWQQLDATLLFSLTLPGRIIDDVVTTPGTIAVLVDQWVLAAEDISDYDAIKPWHIAVENVGKHAPSALEDVINAINPKFATTVVQALVTCSRARVRLKNYTLILEYLKLLCQYSPKLELALVIQDSVFWASGSFRHIVSRNVCTEEDDLKMVYHCSKCVLFYLSHTFEARGHIAVVEALKAGLLLAIVRAIPWFFHTGPRPDSKLFEHYFTTVLDHIGSQTVYHSVLKVLSSSMRLIEAKGYEQYLEQAPYHLRWSRLKKKVEELTEIRKTWKLHMTQPCPACEKTLQGPVIVHCPPYRCSQCLRIYYCSEKCQKKDWENHQNVCKKAHDDRARGVIPPLDPLDASFKLWLKFDYICRVQYKASKLEQNYRTNHPYYPRSQPLIHVLHFDTIPMDHRLATILEARLLAPRENWEKAVAKAMAHRQRLFIAIFMELGEEKTELIAKSEPSNVVAKSHPRSDHLDAVHLDPDSESIKEMVQSVMATPSFSSNRPRLIQVDSGATQEENEKALIVSNPSRPSQLLPPVPADPSAMKTTHQPSDVQDDPGTTKEDSRKEGKPRSSSLVKTVVRGLKVWSKVVGHSVTRARRFVRKLDCTASDDTSTLRSVKEGS</sequence>
<dbReference type="InterPro" id="IPR002893">
    <property type="entry name" value="Znf_MYND"/>
</dbReference>
<protein>
    <recommendedName>
        <fullName evidence="6">MYND-type domain-containing protein</fullName>
    </recommendedName>
</protein>
<feature type="region of interest" description="Disordered" evidence="5">
    <location>
        <begin position="672"/>
        <end position="735"/>
    </location>
</feature>
<dbReference type="AlphaFoldDB" id="A0A8H5G396"/>
<evidence type="ECO:0000256" key="1">
    <source>
        <dbReference type="ARBA" id="ARBA00022723"/>
    </source>
</evidence>